<dbReference type="Gene3D" id="1.10.10.60">
    <property type="entry name" value="Homeodomain-like"/>
    <property type="match status" value="1"/>
</dbReference>
<keyword evidence="6" id="KW-1185">Reference proteome</keyword>
<dbReference type="InterPro" id="IPR020449">
    <property type="entry name" value="Tscrpt_reg_AraC-type_HTH"/>
</dbReference>
<gene>
    <name evidence="5" type="ORF">OLMES_4422</name>
</gene>
<dbReference type="EMBL" id="CP021425">
    <property type="protein sequence ID" value="ARU58418.1"/>
    <property type="molecule type" value="Genomic_DNA"/>
</dbReference>
<keyword evidence="2" id="KW-0238">DNA-binding</keyword>
<dbReference type="GO" id="GO:0003700">
    <property type="term" value="F:DNA-binding transcription factor activity"/>
    <property type="evidence" value="ECO:0007669"/>
    <property type="project" value="InterPro"/>
</dbReference>
<keyword evidence="1" id="KW-0805">Transcription regulation</keyword>
<evidence type="ECO:0000259" key="4">
    <source>
        <dbReference type="PROSITE" id="PS01124"/>
    </source>
</evidence>
<dbReference type="InterPro" id="IPR018060">
    <property type="entry name" value="HTH_AraC"/>
</dbReference>
<evidence type="ECO:0000256" key="2">
    <source>
        <dbReference type="ARBA" id="ARBA00023125"/>
    </source>
</evidence>
<dbReference type="SUPFAM" id="SSF46689">
    <property type="entry name" value="Homeodomain-like"/>
    <property type="match status" value="1"/>
</dbReference>
<dbReference type="OrthoDB" id="5722175at2"/>
<accession>A0A1Y0ID11</accession>
<dbReference type="InterPro" id="IPR018062">
    <property type="entry name" value="HTH_AraC-typ_CS"/>
</dbReference>
<organism evidence="5 6">
    <name type="scientific">Oleiphilus messinensis</name>
    <dbReference type="NCBI Taxonomy" id="141451"/>
    <lineage>
        <taxon>Bacteria</taxon>
        <taxon>Pseudomonadati</taxon>
        <taxon>Pseudomonadota</taxon>
        <taxon>Gammaproteobacteria</taxon>
        <taxon>Oceanospirillales</taxon>
        <taxon>Oleiphilaceae</taxon>
        <taxon>Oleiphilus</taxon>
    </lineage>
</organism>
<dbReference type="InterPro" id="IPR032687">
    <property type="entry name" value="AraC-type_N"/>
</dbReference>
<protein>
    <submittedName>
        <fullName evidence="5">AraC family transcriptional regulator</fullName>
    </submittedName>
</protein>
<proteinExistence type="predicted"/>
<dbReference type="SMART" id="SM00342">
    <property type="entry name" value="HTH_ARAC"/>
    <property type="match status" value="1"/>
</dbReference>
<dbReference type="PRINTS" id="PR00032">
    <property type="entry name" value="HTHARAC"/>
</dbReference>
<evidence type="ECO:0000313" key="5">
    <source>
        <dbReference type="EMBL" id="ARU58418.1"/>
    </source>
</evidence>
<evidence type="ECO:0000313" key="6">
    <source>
        <dbReference type="Proteomes" id="UP000196027"/>
    </source>
</evidence>
<sequence length="359" mass="40561">MTTFEDQAIFPSAELFLIRRFMKSEGIKTKQWLLGTGLQEGDLLQVDTLVSLHQFDMIYRNLYRLAQRPDLGLALGKALNLSRWGVLAGALISSKTLGDALETANRYRTLLRSRFVLNPVMINGRCEIQITKRQEMEYPLNSRFAHEVLLGTLTSQVQDIIAQPFHFDEIRLAYPAPKHARQYQQHLGCAVQFDCDQTMLAIRLETMTRPLPMGNLVAKQQALKLCEQEVARVGQVQKGDMCWQVRAALAVHRDGLPKLDDVAVQLKVTPRTLRRKLQVAGTSFRQISQEHQLQQALDQLAIPSMKVSSVAASCGFSDLASFRESFKRQTGFTPQAYRKTLFKMVDIPVGNLTSTVNIK</sequence>
<dbReference type="PROSITE" id="PS00041">
    <property type="entry name" value="HTH_ARAC_FAMILY_1"/>
    <property type="match status" value="1"/>
</dbReference>
<evidence type="ECO:0000256" key="1">
    <source>
        <dbReference type="ARBA" id="ARBA00023015"/>
    </source>
</evidence>
<dbReference type="PANTHER" id="PTHR47894">
    <property type="entry name" value="HTH-TYPE TRANSCRIPTIONAL REGULATOR GADX"/>
    <property type="match status" value="1"/>
</dbReference>
<dbReference type="InterPro" id="IPR009057">
    <property type="entry name" value="Homeodomain-like_sf"/>
</dbReference>
<dbReference type="GO" id="GO:0005829">
    <property type="term" value="C:cytosol"/>
    <property type="evidence" value="ECO:0007669"/>
    <property type="project" value="TreeGrafter"/>
</dbReference>
<reference evidence="5 6" key="1">
    <citation type="submission" date="2017-05" db="EMBL/GenBank/DDBJ databases">
        <title>Genomic insights into alkan degradation activity of Oleiphilus messinensis.</title>
        <authorList>
            <person name="Kozyavkin S.A."/>
            <person name="Slesarev A.I."/>
            <person name="Golyshin P.N."/>
            <person name="Korzhenkov A."/>
            <person name="Golyshina O.N."/>
            <person name="Toshchakov S.V."/>
        </authorList>
    </citation>
    <scope>NUCLEOTIDE SEQUENCE [LARGE SCALE GENOMIC DNA]</scope>
    <source>
        <strain evidence="5 6">ME102</strain>
    </source>
</reference>
<dbReference type="Pfam" id="PF12625">
    <property type="entry name" value="Arabinose_bd"/>
    <property type="match status" value="1"/>
</dbReference>
<dbReference type="GO" id="GO:0000976">
    <property type="term" value="F:transcription cis-regulatory region binding"/>
    <property type="evidence" value="ECO:0007669"/>
    <property type="project" value="TreeGrafter"/>
</dbReference>
<dbReference type="KEGG" id="ome:OLMES_4422"/>
<dbReference type="Proteomes" id="UP000196027">
    <property type="component" value="Chromosome"/>
</dbReference>
<name>A0A1Y0ID11_9GAMM</name>
<dbReference type="Pfam" id="PF12833">
    <property type="entry name" value="HTH_18"/>
    <property type="match status" value="1"/>
</dbReference>
<dbReference type="PROSITE" id="PS01124">
    <property type="entry name" value="HTH_ARAC_FAMILY_2"/>
    <property type="match status" value="1"/>
</dbReference>
<evidence type="ECO:0000256" key="3">
    <source>
        <dbReference type="ARBA" id="ARBA00023163"/>
    </source>
</evidence>
<keyword evidence="3" id="KW-0804">Transcription</keyword>
<dbReference type="RefSeq" id="WP_087463200.1">
    <property type="nucleotide sequence ID" value="NZ_CP021425.1"/>
</dbReference>
<feature type="domain" description="HTH araC/xylS-type" evidence="4">
    <location>
        <begin position="258"/>
        <end position="340"/>
    </location>
</feature>
<dbReference type="PANTHER" id="PTHR47894:SF1">
    <property type="entry name" value="HTH-TYPE TRANSCRIPTIONAL REGULATOR VQSM"/>
    <property type="match status" value="1"/>
</dbReference>
<dbReference type="AlphaFoldDB" id="A0A1Y0ID11"/>